<gene>
    <name evidence="2" type="ORF">MACK_003793</name>
</gene>
<evidence type="ECO:0000313" key="2">
    <source>
        <dbReference type="EMBL" id="UVC49683.1"/>
    </source>
</evidence>
<name>A0A976SIX1_THEOR</name>
<dbReference type="AlphaFoldDB" id="A0A976SIX1"/>
<sequence>MRISFLFVSLLYLNTVRAFRANSNQSKNHNTHSPCGINRNKSVNLFDSCDKSISKCPVYNSLASKVSFLNKKVKDLVPGGWYTAVTVPLATLAAYKWFSGRKSNARVNNNLHRYQCTGCGFVIFPAKNREEKFFSEVEFYLPQLRGSQDQVY</sequence>
<dbReference type="Proteomes" id="UP000244811">
    <property type="component" value="Chromosome 3"/>
</dbReference>
<accession>A0A976SIX1</accession>
<protein>
    <submittedName>
        <fullName evidence="2">Uncharacterized protein</fullName>
    </submittedName>
</protein>
<evidence type="ECO:0000256" key="1">
    <source>
        <dbReference type="SAM" id="SignalP"/>
    </source>
</evidence>
<keyword evidence="1" id="KW-0732">Signal</keyword>
<reference evidence="2" key="1">
    <citation type="submission" date="2022-07" db="EMBL/GenBank/DDBJ databases">
        <title>Evaluation of T. orientalis genome assembly methods using nanopore sequencing and analysis of variation between genomes.</title>
        <authorList>
            <person name="Yam J."/>
            <person name="Micallef M.L."/>
            <person name="Liu M."/>
            <person name="Djordjevic S.P."/>
            <person name="Bogema D.R."/>
            <person name="Jenkins C."/>
        </authorList>
    </citation>
    <scope>NUCLEOTIDE SEQUENCE</scope>
    <source>
        <strain evidence="2">Goon Nure</strain>
    </source>
</reference>
<proteinExistence type="predicted"/>
<organism evidence="2 3">
    <name type="scientific">Theileria orientalis</name>
    <dbReference type="NCBI Taxonomy" id="68886"/>
    <lineage>
        <taxon>Eukaryota</taxon>
        <taxon>Sar</taxon>
        <taxon>Alveolata</taxon>
        <taxon>Apicomplexa</taxon>
        <taxon>Aconoidasida</taxon>
        <taxon>Piroplasmida</taxon>
        <taxon>Theileriidae</taxon>
        <taxon>Theileria</taxon>
    </lineage>
</organism>
<dbReference type="EMBL" id="CP056070">
    <property type="protein sequence ID" value="UVC49683.1"/>
    <property type="molecule type" value="Genomic_DNA"/>
</dbReference>
<feature type="chain" id="PRO_5037202771" evidence="1">
    <location>
        <begin position="19"/>
        <end position="152"/>
    </location>
</feature>
<evidence type="ECO:0000313" key="3">
    <source>
        <dbReference type="Proteomes" id="UP000244811"/>
    </source>
</evidence>
<feature type="signal peptide" evidence="1">
    <location>
        <begin position="1"/>
        <end position="18"/>
    </location>
</feature>